<feature type="region of interest" description="Disordered" evidence="5">
    <location>
        <begin position="209"/>
        <end position="234"/>
    </location>
</feature>
<feature type="region of interest" description="Disordered" evidence="5">
    <location>
        <begin position="805"/>
        <end position="836"/>
    </location>
</feature>
<dbReference type="PANTHER" id="PTHR14326">
    <property type="entry name" value="TARGETING PROTEIN FOR XKLP2"/>
    <property type="match status" value="1"/>
</dbReference>
<protein>
    <recommendedName>
        <fullName evidence="6">TPX2 C-terminal domain-containing protein</fullName>
    </recommendedName>
</protein>
<dbReference type="Pfam" id="PF06886">
    <property type="entry name" value="TPX2"/>
    <property type="match status" value="1"/>
</dbReference>
<feature type="region of interest" description="Disordered" evidence="5">
    <location>
        <begin position="580"/>
        <end position="607"/>
    </location>
</feature>
<feature type="region of interest" description="Disordered" evidence="5">
    <location>
        <begin position="145"/>
        <end position="184"/>
    </location>
</feature>
<comment type="caution">
    <text evidence="7">The sequence shown here is derived from an EMBL/GenBank/DDBJ whole genome shotgun (WGS) entry which is preliminary data.</text>
</comment>
<accession>A0A9W8DGL7</accession>
<dbReference type="InterPro" id="IPR009675">
    <property type="entry name" value="TPX2_fam"/>
</dbReference>
<dbReference type="OrthoDB" id="5600061at2759"/>
<name>A0A9W8DGL7_9FUNG</name>
<sequence>MPNRRKSKRARTTCLVSPATVVRNAQRHTLRTPHSKQAALVTPIPQPLAQNTPSLPLVLKSDSDSDLPGGTVLDADDEEEVEELVGFDQLQEDPTMVTTTPANQRTGFPAEFNFDFSAPRFRDFAQPTPGGNQAVDRWFDRRQATPYGRPLGRMPAQRQPVPPPPAFTAPSASIDSRDGPSEDDGLVTVPQLEMNEVCADEAVDLSDSIGSCTEMPFDDQSEDGGENDSETSCTEMPFDDLLETDIQSDSETSCIEMAFNSDNDGEAASYRPNYPEDKTANHQADSQSVSPPCTARRTVEPRSVRFAGVHSPVSTTPLASRSGRRTPYRSSTSGRKSCSTAPTDPVLAPPTTDGRPPTSTTSDLAELSTSPAPLSGFTTITITNNIRARPFGTPTRRASLMRRSPSQRHVRSKPYDLTIPKPFRFRVATGANRALRTLRRQKEIVAPRSIATTGLPLAEEAKLVERLTRRPLATTVPGSAEPLIPLAGGVQALLRTPDRLKARLPSPRPAPSSAVPPRSPLLHTKQRCQGTAQAPVLSHDDREYEAFVRTPKYKAHPVNYHILHASPRLPAVPKPTLTVPVSPAIRKPRPPKPRSPSPARIPKANPIRLPDAPFIPARPHTHTSPRPFKFRVDDVGRKLQERVMTKVAEERQREEAARHFRARPLPDHDTPRPASALGRTEERRPLTRPVGLRLLTDARGAAYQARLRAQLQRKRRDQLRRAQFRARPVPQLDCTFIPQPSTHPLTEIVGVRLHTAERQETRAVFDDYLRDREHQKELALERQRQAEEARALAMEKELRRRMVHRAQPVPEYPQPTPPRPSERPLTVPESPMIGGKRKRLEIEAHVFMGAGHDADSAARPIAKIKRARARV</sequence>
<feature type="compositionally biased region" description="Polar residues" evidence="5">
    <location>
        <begin position="328"/>
        <end position="342"/>
    </location>
</feature>
<feature type="compositionally biased region" description="Polar residues" evidence="5">
    <location>
        <begin position="357"/>
        <end position="372"/>
    </location>
</feature>
<dbReference type="PANTHER" id="PTHR14326:SF44">
    <property type="entry name" value="TARGETING PROTEIN FOR XKLP2"/>
    <property type="match status" value="1"/>
</dbReference>
<feature type="compositionally biased region" description="Acidic residues" evidence="5">
    <location>
        <begin position="216"/>
        <end position="229"/>
    </location>
</feature>
<dbReference type="Proteomes" id="UP001150569">
    <property type="component" value="Unassembled WGS sequence"/>
</dbReference>
<evidence type="ECO:0000256" key="2">
    <source>
        <dbReference type="ARBA" id="ARBA00005885"/>
    </source>
</evidence>
<evidence type="ECO:0000313" key="7">
    <source>
        <dbReference type="EMBL" id="KAJ1905686.1"/>
    </source>
</evidence>
<dbReference type="GO" id="GO:0005819">
    <property type="term" value="C:spindle"/>
    <property type="evidence" value="ECO:0007669"/>
    <property type="project" value="InterPro"/>
</dbReference>
<feature type="region of interest" description="Disordered" evidence="5">
    <location>
        <begin position="646"/>
        <end position="691"/>
    </location>
</feature>
<evidence type="ECO:0000256" key="1">
    <source>
        <dbReference type="ARBA" id="ARBA00004245"/>
    </source>
</evidence>
<comment type="similarity">
    <text evidence="2">Belongs to the TPX2 family.</text>
</comment>
<feature type="compositionally biased region" description="Basic and acidic residues" evidence="5">
    <location>
        <begin position="646"/>
        <end position="671"/>
    </location>
</feature>
<evidence type="ECO:0000313" key="8">
    <source>
        <dbReference type="Proteomes" id="UP001150569"/>
    </source>
</evidence>
<gene>
    <name evidence="7" type="ORF">IWQ60_012230</name>
</gene>
<feature type="region of interest" description="Disordered" evidence="5">
    <location>
        <begin position="260"/>
        <end position="376"/>
    </location>
</feature>
<evidence type="ECO:0000256" key="4">
    <source>
        <dbReference type="ARBA" id="ARBA00023212"/>
    </source>
</evidence>
<proteinExistence type="inferred from homology"/>
<comment type="subcellular location">
    <subcellularLocation>
        <location evidence="1">Cytoplasm</location>
        <location evidence="1">Cytoskeleton</location>
    </subcellularLocation>
</comment>
<evidence type="ECO:0000259" key="6">
    <source>
        <dbReference type="Pfam" id="PF06886"/>
    </source>
</evidence>
<dbReference type="InterPro" id="IPR027329">
    <property type="entry name" value="TPX2_C"/>
</dbReference>
<feature type="domain" description="TPX2 C-terminal" evidence="6">
    <location>
        <begin position="752"/>
        <end position="826"/>
    </location>
</feature>
<dbReference type="GO" id="GO:0060236">
    <property type="term" value="P:regulation of mitotic spindle organization"/>
    <property type="evidence" value="ECO:0007669"/>
    <property type="project" value="InterPro"/>
</dbReference>
<keyword evidence="8" id="KW-1185">Reference proteome</keyword>
<dbReference type="EMBL" id="JANBPT010001701">
    <property type="protein sequence ID" value="KAJ1905686.1"/>
    <property type="molecule type" value="Genomic_DNA"/>
</dbReference>
<feature type="compositionally biased region" description="Pro residues" evidence="5">
    <location>
        <begin position="810"/>
        <end position="819"/>
    </location>
</feature>
<reference evidence="7" key="1">
    <citation type="submission" date="2022-07" db="EMBL/GenBank/DDBJ databases">
        <title>Phylogenomic reconstructions and comparative analyses of Kickxellomycotina fungi.</title>
        <authorList>
            <person name="Reynolds N.K."/>
            <person name="Stajich J.E."/>
            <person name="Barry K."/>
            <person name="Grigoriev I.V."/>
            <person name="Crous P."/>
            <person name="Smith M.E."/>
        </authorList>
    </citation>
    <scope>NUCLEOTIDE SEQUENCE</scope>
    <source>
        <strain evidence="7">RSA 861</strain>
    </source>
</reference>
<feature type="compositionally biased region" description="Polar residues" evidence="5">
    <location>
        <begin position="281"/>
        <end position="291"/>
    </location>
</feature>
<dbReference type="AlphaFoldDB" id="A0A9W8DGL7"/>
<evidence type="ECO:0000256" key="5">
    <source>
        <dbReference type="SAM" id="MobiDB-lite"/>
    </source>
</evidence>
<keyword evidence="4" id="KW-0206">Cytoskeleton</keyword>
<organism evidence="7 8">
    <name type="scientific">Tieghemiomyces parasiticus</name>
    <dbReference type="NCBI Taxonomy" id="78921"/>
    <lineage>
        <taxon>Eukaryota</taxon>
        <taxon>Fungi</taxon>
        <taxon>Fungi incertae sedis</taxon>
        <taxon>Zoopagomycota</taxon>
        <taxon>Kickxellomycotina</taxon>
        <taxon>Dimargaritomycetes</taxon>
        <taxon>Dimargaritales</taxon>
        <taxon>Dimargaritaceae</taxon>
        <taxon>Tieghemiomyces</taxon>
    </lineage>
</organism>
<dbReference type="GO" id="GO:0005874">
    <property type="term" value="C:microtubule"/>
    <property type="evidence" value="ECO:0007669"/>
    <property type="project" value="InterPro"/>
</dbReference>
<keyword evidence="3" id="KW-0963">Cytoplasm</keyword>
<evidence type="ECO:0000256" key="3">
    <source>
        <dbReference type="ARBA" id="ARBA00022490"/>
    </source>
</evidence>